<name>A0ABS6QYV2_9PSED</name>
<gene>
    <name evidence="1" type="ORF">KVG88_28295</name>
</gene>
<sequence length="246" mass="29057">MPELKNFVAVDWRSGKDRCYFFFKDSNTYTRFDMSDNKVPNGYPTLVNTTSWGSFHSHVKNLRFGFTTTDLLSENQWSVDDDYLWLFYYDNFIPMVCKYDQDEDKVIRSYPVADSEWRKILPYFDRIVAGTWWRTYAPGITGKFRFLLSDGNSLMLDWNLPQRMPNSNEGIHTLKWEAITNKTWPGLEPYKDRIITAVQNDGTLADSRYYIFLTGNQYIRYNIQENRAETGPVDVNDETWPGLLRD</sequence>
<evidence type="ECO:0000313" key="1">
    <source>
        <dbReference type="EMBL" id="MBV4523975.1"/>
    </source>
</evidence>
<comment type="caution">
    <text evidence="1">The sequence shown here is derived from an EMBL/GenBank/DDBJ whole genome shotgun (WGS) entry which is preliminary data.</text>
</comment>
<dbReference type="Proteomes" id="UP001049200">
    <property type="component" value="Unassembled WGS sequence"/>
</dbReference>
<proteinExistence type="predicted"/>
<accession>A0ABS6QYV2</accession>
<evidence type="ECO:0000313" key="2">
    <source>
        <dbReference type="Proteomes" id="UP001049200"/>
    </source>
</evidence>
<dbReference type="EMBL" id="JAHSTU010000011">
    <property type="protein sequence ID" value="MBV4523975.1"/>
    <property type="molecule type" value="Genomic_DNA"/>
</dbReference>
<keyword evidence="2" id="KW-1185">Reference proteome</keyword>
<reference evidence="1" key="1">
    <citation type="submission" date="2021-06" db="EMBL/GenBank/DDBJ databases">
        <title>Updating the genus Pseudomonas: Description of 43 new species and partition of the Pseudomonas putida group.</title>
        <authorList>
            <person name="Girard L."/>
            <person name="Lood C."/>
            <person name="Vandamme P."/>
            <person name="Rokni-Zadeh H."/>
            <person name="Van Noort V."/>
            <person name="Hofte M."/>
            <person name="Lavigne R."/>
            <person name="De Mot R."/>
        </authorList>
    </citation>
    <scope>NUCLEOTIDE SEQUENCE</scope>
    <source>
        <strain evidence="1">SWRI74</strain>
    </source>
</reference>
<dbReference type="RefSeq" id="WP_217873348.1">
    <property type="nucleotide sequence ID" value="NZ_JAHSTU010000011.1"/>
</dbReference>
<organism evidence="1 2">
    <name type="scientific">Pseudomonas azerbaijanoccidentalis</name>
    <dbReference type="NCBI Taxonomy" id="2842347"/>
    <lineage>
        <taxon>Bacteria</taxon>
        <taxon>Pseudomonadati</taxon>
        <taxon>Pseudomonadota</taxon>
        <taxon>Gammaproteobacteria</taxon>
        <taxon>Pseudomonadales</taxon>
        <taxon>Pseudomonadaceae</taxon>
        <taxon>Pseudomonas</taxon>
    </lineage>
</organism>
<protein>
    <submittedName>
        <fullName evidence="1">Uncharacterized protein</fullName>
    </submittedName>
</protein>